<dbReference type="RefSeq" id="WP_090625511.1">
    <property type="nucleotide sequence ID" value="NZ_FNYO01000126.1"/>
</dbReference>
<sequence>MQFKREERHEAITYTSRKQAAFNRKLIREQQSMPLFAEQIAQAQHSWDEEKRLREERNQRCVQRMRDLYAKQWRKVRKDYYALSPELKAQCKARWHAFWGPKTPANLAYFVDQLSGASAARTAAGEAQTQRIRQKILAQAQAQTSFE</sequence>
<proteinExistence type="predicted"/>
<accession>A0A1H6ZF89</accession>
<dbReference type="EMBL" id="FNYO01000126">
    <property type="protein sequence ID" value="SEJ48210.1"/>
    <property type="molecule type" value="Genomic_DNA"/>
</dbReference>
<organism evidence="1 3">
    <name type="scientific">Azotobacter beijerinckii</name>
    <dbReference type="NCBI Taxonomy" id="170623"/>
    <lineage>
        <taxon>Bacteria</taxon>
        <taxon>Pseudomonadati</taxon>
        <taxon>Pseudomonadota</taxon>
        <taxon>Gammaproteobacteria</taxon>
        <taxon>Pseudomonadales</taxon>
        <taxon>Pseudomonadaceae</taxon>
        <taxon>Azotobacter</taxon>
    </lineage>
</organism>
<dbReference type="STRING" id="170623.SAMN04244579_04552"/>
<reference evidence="3 4" key="1">
    <citation type="submission" date="2016-10" db="EMBL/GenBank/DDBJ databases">
        <authorList>
            <person name="de Groot N.N."/>
        </authorList>
    </citation>
    <scope>NUCLEOTIDE SEQUENCE [LARGE SCALE GENOMIC DNA]</scope>
    <source>
        <strain evidence="1 3">DSM 1041</strain>
        <strain evidence="2 4">DSM 378</strain>
    </source>
</reference>
<gene>
    <name evidence="2" type="ORF">SAMN04244573_04488</name>
    <name evidence="1" type="ORF">SAMN04244579_04552</name>
</gene>
<evidence type="ECO:0000313" key="1">
    <source>
        <dbReference type="EMBL" id="SEJ48210.1"/>
    </source>
</evidence>
<name>A0A1H6ZF89_9GAMM</name>
<evidence type="ECO:0000313" key="2">
    <source>
        <dbReference type="EMBL" id="SER86927.1"/>
    </source>
</evidence>
<evidence type="ECO:0000313" key="3">
    <source>
        <dbReference type="Proteomes" id="UP000199005"/>
    </source>
</evidence>
<dbReference type="AlphaFoldDB" id="A0A1H6ZF89"/>
<dbReference type="Proteomes" id="UP000199005">
    <property type="component" value="Unassembled WGS sequence"/>
</dbReference>
<protein>
    <submittedName>
        <fullName evidence="1">Uncharacterized protein</fullName>
    </submittedName>
</protein>
<dbReference type="Proteomes" id="UP000199267">
    <property type="component" value="Unassembled WGS sequence"/>
</dbReference>
<dbReference type="EMBL" id="FOFJ01000110">
    <property type="protein sequence ID" value="SER86927.1"/>
    <property type="molecule type" value="Genomic_DNA"/>
</dbReference>
<evidence type="ECO:0000313" key="4">
    <source>
        <dbReference type="Proteomes" id="UP000199267"/>
    </source>
</evidence>